<keyword evidence="3" id="KW-1185">Reference proteome</keyword>
<dbReference type="SUPFAM" id="SSF57184">
    <property type="entry name" value="Growth factor receptor domain"/>
    <property type="match status" value="2"/>
</dbReference>
<sequence>MIFILLTIQDLFFCENGFETNGSTCVCNLMLSSDSSHCVKTCAEANEAEIDGKCVQIKRKTAKCDGSLGFVLYESKCKNCWDSQQIAVDGECFTCPESRSKFQDGKCVCNYNSYVFFGTQCVDCIIAGQTSSQDSPKCIPCPNNQIFSEITNKCDKCLDGTTFNATINLCVCNQAGYALIKEYILQNGQLILIQKCYNCWKDGQEVSSNFQRCVPYCPSNQSFFSHSNQCDECGIGSYYYFHSETVGGICECDQKKGFTGPRNSICINCFDQLMIVQNGECSDCQSGKKYNKHSENDFDKCVSCGNDQKTIIDGKQCECNEQQGFAGNPANCQYCWVQNKLVVNGQCVSCKSGTKFVVVGDIRLCVPCNSLIGEANIAGVCTNCWSQMKIVNQNGDGCIICAAGLGFNPASDICEQCPTGSNPLERGQCVCDQSLGFTGLDGFACTDCFEENLTAVGNACTPCPSKTTFSVDKCVCDESKGFVGDASSCSDCWKQNMVVFENQCQDCQINYGFSKLSNKCILCNDTQRIIISKLCVCNELNGFGGLNPLQCDNCWSQNQIIKDNQCSDCLGLYKFNKVTNECVLCTQSQQFILEKLCLCNYQAGYVGINPLSCTNCWEYKMEIQQESCQPCQGEMLFNSASHLCISCSAIGQLQDNKICICDESEGFVGDNPSQCINCWKDTVMGGGIAFSCLLCEQLYIKIFCHFQCG</sequence>
<dbReference type="AlphaFoldDB" id="A0AA86Q4N4"/>
<comment type="caution">
    <text evidence="1">The sequence shown here is derived from an EMBL/GenBank/DDBJ whole genome shotgun (WGS) entry which is preliminary data.</text>
</comment>
<dbReference type="InterPro" id="IPR009030">
    <property type="entry name" value="Growth_fac_rcpt_cys_sf"/>
</dbReference>
<evidence type="ECO:0000313" key="2">
    <source>
        <dbReference type="EMBL" id="CAL6030350.1"/>
    </source>
</evidence>
<protein>
    <submittedName>
        <fullName evidence="1">VSP</fullName>
    </submittedName>
</protein>
<gene>
    <name evidence="2" type="ORF">HINF_LOCUS33227</name>
    <name evidence="1" type="ORF">HINF_LOCUS38758</name>
</gene>
<organism evidence="1">
    <name type="scientific">Hexamita inflata</name>
    <dbReference type="NCBI Taxonomy" id="28002"/>
    <lineage>
        <taxon>Eukaryota</taxon>
        <taxon>Metamonada</taxon>
        <taxon>Diplomonadida</taxon>
        <taxon>Hexamitidae</taxon>
        <taxon>Hexamitinae</taxon>
        <taxon>Hexamita</taxon>
    </lineage>
</organism>
<reference evidence="1" key="1">
    <citation type="submission" date="2023-06" db="EMBL/GenBank/DDBJ databases">
        <authorList>
            <person name="Kurt Z."/>
        </authorList>
    </citation>
    <scope>NUCLEOTIDE SEQUENCE</scope>
</reference>
<dbReference type="Proteomes" id="UP001642409">
    <property type="component" value="Unassembled WGS sequence"/>
</dbReference>
<reference evidence="2 3" key="2">
    <citation type="submission" date="2024-07" db="EMBL/GenBank/DDBJ databases">
        <authorList>
            <person name="Akdeniz Z."/>
        </authorList>
    </citation>
    <scope>NUCLEOTIDE SEQUENCE [LARGE SCALE GENOMIC DNA]</scope>
</reference>
<proteinExistence type="predicted"/>
<evidence type="ECO:0000313" key="3">
    <source>
        <dbReference type="Proteomes" id="UP001642409"/>
    </source>
</evidence>
<accession>A0AA86Q4N4</accession>
<dbReference type="EMBL" id="CAXDID020000115">
    <property type="protein sequence ID" value="CAL6030350.1"/>
    <property type="molecule type" value="Genomic_DNA"/>
</dbReference>
<evidence type="ECO:0000313" key="1">
    <source>
        <dbReference type="EMBL" id="CAI9951113.1"/>
    </source>
</evidence>
<name>A0AA86Q4N4_9EUKA</name>
<dbReference type="EMBL" id="CATOUU010000822">
    <property type="protein sequence ID" value="CAI9951113.1"/>
    <property type="molecule type" value="Genomic_DNA"/>
</dbReference>